<dbReference type="InterPro" id="IPR041602">
    <property type="entry name" value="Quercetinase_C"/>
</dbReference>
<organism evidence="6 7">
    <name type="scientific">Entotheonella factor</name>
    <dbReference type="NCBI Taxonomy" id="1429438"/>
    <lineage>
        <taxon>Bacteria</taxon>
        <taxon>Pseudomonadati</taxon>
        <taxon>Nitrospinota/Tectimicrobiota group</taxon>
        <taxon>Candidatus Tectimicrobiota</taxon>
        <taxon>Candidatus Entotheonellia</taxon>
        <taxon>Candidatus Entotheonellales</taxon>
        <taxon>Candidatus Entotheonellaceae</taxon>
        <taxon>Candidatus Entotheonella</taxon>
    </lineage>
</organism>
<keyword evidence="2" id="KW-0479">Metal-binding</keyword>
<comment type="cofactor">
    <cofactor evidence="2">
        <name>Fe cation</name>
        <dbReference type="ChEBI" id="CHEBI:24875"/>
    </cofactor>
    <text evidence="2">Binds 1 Fe cation per subunit.</text>
</comment>
<evidence type="ECO:0000313" key="7">
    <source>
        <dbReference type="Proteomes" id="UP000019141"/>
    </source>
</evidence>
<evidence type="ECO:0000259" key="4">
    <source>
        <dbReference type="Pfam" id="PF02678"/>
    </source>
</evidence>
<dbReference type="SUPFAM" id="SSF51182">
    <property type="entry name" value="RmlC-like cupins"/>
    <property type="match status" value="1"/>
</dbReference>
<dbReference type="Proteomes" id="UP000019141">
    <property type="component" value="Unassembled WGS sequence"/>
</dbReference>
<comment type="caution">
    <text evidence="6">The sequence shown here is derived from an EMBL/GenBank/DDBJ whole genome shotgun (WGS) entry which is preliminary data.</text>
</comment>
<protein>
    <recommendedName>
        <fullName evidence="8">Pirin</fullName>
    </recommendedName>
</protein>
<feature type="non-terminal residue" evidence="6">
    <location>
        <position position="1"/>
    </location>
</feature>
<dbReference type="PIRSF" id="PIRSF006232">
    <property type="entry name" value="Pirin"/>
    <property type="match status" value="1"/>
</dbReference>
<dbReference type="InterPro" id="IPR003829">
    <property type="entry name" value="Pirin_N_dom"/>
</dbReference>
<sequence length="205" mass="22498">DTRVQPQKGFGTHPHEEMEIITIVLEGEVTHEDSLGTKAVIRAGDVQRMSAGTGIRHSEFNLGDVPAHFYQIWIYPDESRVEPSYGQQSFTGVNRTNRLLPVASGQGLPDVVTFHTDATIYLSDLQAQHTITHPADGSRRIFIYVTEGDLEVEGTQIHPQDQGRIDPDGPLSITAVSDASFVLIDVPSCRGWGYDQATLRGETAS</sequence>
<feature type="binding site" evidence="2">
    <location>
        <position position="57"/>
    </location>
    <ligand>
        <name>Fe cation</name>
        <dbReference type="ChEBI" id="CHEBI:24875"/>
    </ligand>
</feature>
<dbReference type="PANTHER" id="PTHR43212">
    <property type="entry name" value="QUERCETIN 2,3-DIOXYGENASE"/>
    <property type="match status" value="1"/>
</dbReference>
<dbReference type="HOGENOM" id="CLU_1334317_0_0_7"/>
<evidence type="ECO:0000259" key="5">
    <source>
        <dbReference type="Pfam" id="PF17954"/>
    </source>
</evidence>
<evidence type="ECO:0000256" key="3">
    <source>
        <dbReference type="RuleBase" id="RU003457"/>
    </source>
</evidence>
<evidence type="ECO:0000313" key="6">
    <source>
        <dbReference type="EMBL" id="ETW99948.1"/>
    </source>
</evidence>
<dbReference type="PANTHER" id="PTHR43212:SF3">
    <property type="entry name" value="QUERCETIN 2,3-DIOXYGENASE"/>
    <property type="match status" value="1"/>
</dbReference>
<reference evidence="6 7" key="1">
    <citation type="journal article" date="2014" name="Nature">
        <title>An environmental bacterial taxon with a large and distinct metabolic repertoire.</title>
        <authorList>
            <person name="Wilson M.C."/>
            <person name="Mori T."/>
            <person name="Ruckert C."/>
            <person name="Uria A.R."/>
            <person name="Helf M.J."/>
            <person name="Takada K."/>
            <person name="Gernert C."/>
            <person name="Steffens U.A."/>
            <person name="Heycke N."/>
            <person name="Schmitt S."/>
            <person name="Rinke C."/>
            <person name="Helfrich E.J."/>
            <person name="Brachmann A.O."/>
            <person name="Gurgui C."/>
            <person name="Wakimoto T."/>
            <person name="Kracht M."/>
            <person name="Crusemann M."/>
            <person name="Hentschel U."/>
            <person name="Abe I."/>
            <person name="Matsunaga S."/>
            <person name="Kalinowski J."/>
            <person name="Takeyama H."/>
            <person name="Piel J."/>
        </authorList>
    </citation>
    <scope>NUCLEOTIDE SEQUENCE [LARGE SCALE GENOMIC DNA]</scope>
    <source>
        <strain evidence="7">TSY1</strain>
    </source>
</reference>
<dbReference type="Pfam" id="PF17954">
    <property type="entry name" value="Pirin_C_2"/>
    <property type="match status" value="1"/>
</dbReference>
<gene>
    <name evidence="6" type="ORF">ETSY1_13120</name>
</gene>
<feature type="domain" description="Pirin N-terminal" evidence="4">
    <location>
        <begin position="7"/>
        <end position="74"/>
    </location>
</feature>
<name>W4LPE6_ENTF1</name>
<dbReference type="InterPro" id="IPR011051">
    <property type="entry name" value="RmlC_Cupin_sf"/>
</dbReference>
<dbReference type="Gene3D" id="2.60.120.10">
    <property type="entry name" value="Jelly Rolls"/>
    <property type="match status" value="2"/>
</dbReference>
<keyword evidence="2" id="KW-0408">Iron</keyword>
<feature type="domain" description="Quercetin 2,3-dioxygenase C-terminal cupin" evidence="5">
    <location>
        <begin position="102"/>
        <end position="186"/>
    </location>
</feature>
<evidence type="ECO:0000256" key="2">
    <source>
        <dbReference type="PIRSR" id="PIRSR006232-1"/>
    </source>
</evidence>
<dbReference type="InterPro" id="IPR014710">
    <property type="entry name" value="RmlC-like_jellyroll"/>
</dbReference>
<evidence type="ECO:0008006" key="8">
    <source>
        <dbReference type="Google" id="ProtNLM"/>
    </source>
</evidence>
<feature type="binding site" evidence="2">
    <location>
        <position position="13"/>
    </location>
    <ligand>
        <name>Fe cation</name>
        <dbReference type="ChEBI" id="CHEBI:24875"/>
    </ligand>
</feature>
<dbReference type="Pfam" id="PF02678">
    <property type="entry name" value="Pirin"/>
    <property type="match status" value="1"/>
</dbReference>
<comment type="similarity">
    <text evidence="1 3">Belongs to the pirin family.</text>
</comment>
<feature type="binding site" evidence="2">
    <location>
        <position position="59"/>
    </location>
    <ligand>
        <name>Fe cation</name>
        <dbReference type="ChEBI" id="CHEBI:24875"/>
    </ligand>
</feature>
<dbReference type="InterPro" id="IPR012093">
    <property type="entry name" value="Pirin"/>
</dbReference>
<evidence type="ECO:0000256" key="1">
    <source>
        <dbReference type="ARBA" id="ARBA00008416"/>
    </source>
</evidence>
<dbReference type="AlphaFoldDB" id="W4LPE6"/>
<accession>W4LPE6</accession>
<keyword evidence="7" id="KW-1185">Reference proteome</keyword>
<feature type="binding site" evidence="2">
    <location>
        <position position="15"/>
    </location>
    <ligand>
        <name>Fe cation</name>
        <dbReference type="ChEBI" id="CHEBI:24875"/>
    </ligand>
</feature>
<dbReference type="GO" id="GO:0046872">
    <property type="term" value="F:metal ion binding"/>
    <property type="evidence" value="ECO:0007669"/>
    <property type="project" value="UniProtKB-KW"/>
</dbReference>
<dbReference type="EMBL" id="AZHW01000391">
    <property type="protein sequence ID" value="ETW99948.1"/>
    <property type="molecule type" value="Genomic_DNA"/>
</dbReference>
<proteinExistence type="inferred from homology"/>